<dbReference type="NCBIfam" id="NF006969">
    <property type="entry name" value="PRK09441.1-2"/>
    <property type="match status" value="1"/>
</dbReference>
<dbReference type="InterPro" id="IPR006047">
    <property type="entry name" value="GH13_cat_dom"/>
</dbReference>
<keyword evidence="4 10" id="KW-0378">Hydrolase</keyword>
<dbReference type="Gene3D" id="3.20.20.80">
    <property type="entry name" value="Glycosidases"/>
    <property type="match status" value="1"/>
</dbReference>
<evidence type="ECO:0000313" key="10">
    <source>
        <dbReference type="EMBL" id="HIU51860.1"/>
    </source>
</evidence>
<evidence type="ECO:0000256" key="2">
    <source>
        <dbReference type="ARBA" id="ARBA00008061"/>
    </source>
</evidence>
<dbReference type="GO" id="GO:0005975">
    <property type="term" value="P:carbohydrate metabolic process"/>
    <property type="evidence" value="ECO:0007669"/>
    <property type="project" value="InterPro"/>
</dbReference>
<comment type="cofactor">
    <cofactor evidence="1">
        <name>Ca(2+)</name>
        <dbReference type="ChEBI" id="CHEBI:29108"/>
    </cofactor>
</comment>
<evidence type="ECO:0000256" key="3">
    <source>
        <dbReference type="ARBA" id="ARBA00022723"/>
    </source>
</evidence>
<evidence type="ECO:0000313" key="11">
    <source>
        <dbReference type="Proteomes" id="UP000824093"/>
    </source>
</evidence>
<dbReference type="GO" id="GO:0004556">
    <property type="term" value="F:alpha-amylase activity"/>
    <property type="evidence" value="ECO:0007669"/>
    <property type="project" value="UniProtKB-EC"/>
</dbReference>
<feature type="active site" description="Proton donor" evidence="7">
    <location>
        <position position="267"/>
    </location>
</feature>
<dbReference type="Gene3D" id="2.40.30.140">
    <property type="match status" value="1"/>
</dbReference>
<dbReference type="SMART" id="SM00642">
    <property type="entry name" value="Aamy"/>
    <property type="match status" value="1"/>
</dbReference>
<dbReference type="InterPro" id="IPR013780">
    <property type="entry name" value="Glyco_hydro_b"/>
</dbReference>
<dbReference type="CDD" id="cd11318">
    <property type="entry name" value="AmyAc_bac_fung_AmyA"/>
    <property type="match status" value="1"/>
</dbReference>
<dbReference type="Gene3D" id="2.60.40.1180">
    <property type="entry name" value="Golgi alpha-mannosidase II"/>
    <property type="match status" value="1"/>
</dbReference>
<feature type="domain" description="Glycosyl hydrolase family 13 catalytic" evidence="9">
    <location>
        <begin position="10"/>
        <end position="394"/>
    </location>
</feature>
<dbReference type="GO" id="GO:0005509">
    <property type="term" value="F:calcium ion binding"/>
    <property type="evidence" value="ECO:0007669"/>
    <property type="project" value="InterPro"/>
</dbReference>
<comment type="caution">
    <text evidence="10">The sequence shown here is derived from an EMBL/GenBank/DDBJ whole genome shotgun (WGS) entry which is preliminary data.</text>
</comment>
<keyword evidence="8" id="KW-0106">Calcium</keyword>
<keyword evidence="6 10" id="KW-0326">Glycosidase</keyword>
<feature type="binding site" evidence="8">
    <location>
        <position position="206"/>
    </location>
    <ligand>
        <name>Ca(2+)</name>
        <dbReference type="ChEBI" id="CHEBI:29108"/>
        <label>1</label>
    </ligand>
</feature>
<organism evidence="10 11">
    <name type="scientific">Candidatus Merdicola faecigallinarum</name>
    <dbReference type="NCBI Taxonomy" id="2840862"/>
    <lineage>
        <taxon>Bacteria</taxon>
        <taxon>Bacillati</taxon>
        <taxon>Bacillota</taxon>
        <taxon>Clostridia</taxon>
        <taxon>Candidatus Merdicola</taxon>
    </lineage>
</organism>
<evidence type="ECO:0000256" key="5">
    <source>
        <dbReference type="ARBA" id="ARBA00023277"/>
    </source>
</evidence>
<feature type="binding site" evidence="8">
    <location>
        <position position="433"/>
    </location>
    <ligand>
        <name>Ca(2+)</name>
        <dbReference type="ChEBI" id="CHEBI:29108"/>
        <label>3</label>
    </ligand>
</feature>
<dbReference type="Pfam" id="PF09154">
    <property type="entry name" value="Alpha-amy_C_pro"/>
    <property type="match status" value="1"/>
</dbReference>
<sequence length="496" mass="57593">MINLRKNINKTMMQYFEWYLPSDQNLWKNVAKDANYLENIGITGIWLPPAYKGAGGKDDTGYGVYDLYDLGEFDQKGSIPTKYGTKEEYLNAIRLLKGNSIEVYADIVLNHRLGADETEEVLAIEDDPSNRNIDISSALPIQAWTKYNFPGRGNKYSSFRWNWTHFHGVDWDEKLKKSSIYKFYGKHWDEEVDKENGNFDYLMGADVDLNNVDVTEELKRWGKWYLNLTNVDGFRLDAVKHIRADFFEDWLEEMRDATEKELFTVGEYWSTNVETLNQYLKETNYSMSLFDVPLHYNLFNASNCCGHYDMRTILDNTLVKSHPDLAVTFVDNHDTQPGQSLNSWVQDWFKPQAYALILLRRDGYPCIFYGDYYGIPHNKIPAKKDILEILIEARKYFAYGIQRDYFDDSNIIGWTREGDYEHPDSGMAVIMTDNAGGCKQMNVGTRLANSILYDCTGNMKETVYVDQDGNGIFYCNGGSVSVWIKKDNIYLRREEE</sequence>
<feature type="binding site" evidence="8">
    <location>
        <position position="208"/>
    </location>
    <ligand>
        <name>Ca(2+)</name>
        <dbReference type="ChEBI" id="CHEBI:29108"/>
        <label>2</label>
    </ligand>
</feature>
<keyword evidence="3 8" id="KW-0479">Metal-binding</keyword>
<gene>
    <name evidence="10" type="ORF">IAB70_04480</name>
</gene>
<dbReference type="NCBIfam" id="NF006968">
    <property type="entry name" value="PRK09441.1-1"/>
    <property type="match status" value="1"/>
</dbReference>
<dbReference type="EC" id="3.2.1.1" evidence="10"/>
<dbReference type="PIRSF" id="PIRSF001021">
    <property type="entry name" value="Alph-amls_thrmst"/>
    <property type="match status" value="1"/>
</dbReference>
<dbReference type="EMBL" id="DVNH01000029">
    <property type="protein sequence ID" value="HIU51860.1"/>
    <property type="molecule type" value="Genomic_DNA"/>
</dbReference>
<keyword evidence="5" id="KW-0119">Carbohydrate metabolism</keyword>
<comment type="similarity">
    <text evidence="2">Belongs to the glycosyl hydrolase 13 family.</text>
</comment>
<evidence type="ECO:0000256" key="4">
    <source>
        <dbReference type="ARBA" id="ARBA00022801"/>
    </source>
</evidence>
<proteinExistence type="inferred from homology"/>
<feature type="binding site" evidence="8">
    <location>
        <position position="241"/>
    </location>
    <ligand>
        <name>Ca(2+)</name>
        <dbReference type="ChEBI" id="CHEBI:29108"/>
        <label>1</label>
    </ligand>
</feature>
<dbReference type="AlphaFoldDB" id="A0A9D1S9I1"/>
<reference evidence="10" key="2">
    <citation type="journal article" date="2021" name="PeerJ">
        <title>Extensive microbial diversity within the chicken gut microbiome revealed by metagenomics and culture.</title>
        <authorList>
            <person name="Gilroy R."/>
            <person name="Ravi A."/>
            <person name="Getino M."/>
            <person name="Pursley I."/>
            <person name="Horton D.L."/>
            <person name="Alikhan N.F."/>
            <person name="Baker D."/>
            <person name="Gharbi K."/>
            <person name="Hall N."/>
            <person name="Watson M."/>
            <person name="Adriaenssens E.M."/>
            <person name="Foster-Nyarko E."/>
            <person name="Jarju S."/>
            <person name="Secka A."/>
            <person name="Antonio M."/>
            <person name="Oren A."/>
            <person name="Chaudhuri R.R."/>
            <person name="La Ragione R."/>
            <person name="Hildebrand F."/>
            <person name="Pallen M.J."/>
        </authorList>
    </citation>
    <scope>NUCLEOTIDE SEQUENCE</scope>
    <source>
        <strain evidence="10">CHK195-15760</strain>
    </source>
</reference>
<evidence type="ECO:0000256" key="6">
    <source>
        <dbReference type="ARBA" id="ARBA00023295"/>
    </source>
</evidence>
<dbReference type="SUPFAM" id="SSF51011">
    <property type="entry name" value="Glycosyl hydrolase domain"/>
    <property type="match status" value="1"/>
</dbReference>
<feature type="binding site" evidence="8">
    <location>
        <position position="110"/>
    </location>
    <ligand>
        <name>Ca(2+)</name>
        <dbReference type="ChEBI" id="CHEBI:29108"/>
        <label>1</label>
    </ligand>
</feature>
<evidence type="ECO:0000256" key="8">
    <source>
        <dbReference type="PIRSR" id="PIRSR001021-2"/>
    </source>
</evidence>
<evidence type="ECO:0000256" key="1">
    <source>
        <dbReference type="ARBA" id="ARBA00001913"/>
    </source>
</evidence>
<feature type="binding site" evidence="8">
    <location>
        <position position="189"/>
    </location>
    <ligand>
        <name>Ca(2+)</name>
        <dbReference type="ChEBI" id="CHEBI:29108"/>
        <label>2</label>
    </ligand>
</feature>
<evidence type="ECO:0000259" key="9">
    <source>
        <dbReference type="SMART" id="SM00642"/>
    </source>
</evidence>
<dbReference type="InterPro" id="IPR017853">
    <property type="entry name" value="GH"/>
</dbReference>
<feature type="binding site" evidence="8">
    <location>
        <position position="306"/>
    </location>
    <ligand>
        <name>Ca(2+)</name>
        <dbReference type="ChEBI" id="CHEBI:29108"/>
        <label>3</label>
    </ligand>
</feature>
<accession>A0A9D1S9I1</accession>
<reference evidence="10" key="1">
    <citation type="submission" date="2020-10" db="EMBL/GenBank/DDBJ databases">
        <authorList>
            <person name="Gilroy R."/>
        </authorList>
    </citation>
    <scope>NUCLEOTIDE SEQUENCE</scope>
    <source>
        <strain evidence="10">CHK195-15760</strain>
    </source>
</reference>
<dbReference type="Proteomes" id="UP000824093">
    <property type="component" value="Unassembled WGS sequence"/>
</dbReference>
<dbReference type="InterPro" id="IPR015237">
    <property type="entry name" value="Alpha-amylase_C_pro"/>
</dbReference>
<name>A0A9D1S9I1_9FIRM</name>
<feature type="binding site" evidence="8">
    <location>
        <position position="200"/>
    </location>
    <ligand>
        <name>Ca(2+)</name>
        <dbReference type="ChEBI" id="CHEBI:29108"/>
        <label>1</label>
    </ligand>
</feature>
<dbReference type="SUPFAM" id="SSF51445">
    <property type="entry name" value="(Trans)glycosidases"/>
    <property type="match status" value="1"/>
</dbReference>
<dbReference type="PANTHER" id="PTHR43447">
    <property type="entry name" value="ALPHA-AMYLASE"/>
    <property type="match status" value="1"/>
</dbReference>
<dbReference type="InterPro" id="IPR013776">
    <property type="entry name" value="A-amylase_thermo"/>
</dbReference>
<dbReference type="Pfam" id="PF00128">
    <property type="entry name" value="Alpha-amylase"/>
    <property type="match status" value="1"/>
</dbReference>
<protein>
    <submittedName>
        <fullName evidence="10">Alpha-amylase</fullName>
        <ecNumber evidence="10">3.2.1.1</ecNumber>
    </submittedName>
</protein>
<feature type="active site" description="Nucleophile" evidence="7">
    <location>
        <position position="237"/>
    </location>
</feature>
<evidence type="ECO:0000256" key="7">
    <source>
        <dbReference type="PIRSR" id="PIRSR001021-1"/>
    </source>
</evidence>